<reference evidence="2 3" key="2">
    <citation type="submission" date="2020-04" db="EMBL/GenBank/DDBJ databases">
        <title>Genome sequencing and assembly of multiple isolates from the Colletotrichum gloeosporioides species complex.</title>
        <authorList>
            <person name="Gan P."/>
            <person name="Shirasu K."/>
        </authorList>
    </citation>
    <scope>NUCLEOTIDE SEQUENCE [LARGE SCALE GENOMIC DNA]</scope>
    <source>
        <strain evidence="2 3">Nara gc5</strain>
    </source>
</reference>
<gene>
    <name evidence="2" type="ORF">CGGC5_v011420</name>
</gene>
<dbReference type="InParanoid" id="A0A7J6ITF8"/>
<evidence type="ECO:0008006" key="4">
    <source>
        <dbReference type="Google" id="ProtNLM"/>
    </source>
</evidence>
<dbReference type="EMBL" id="ANPB02000006">
    <property type="protein sequence ID" value="KAF4480395.1"/>
    <property type="molecule type" value="Genomic_DNA"/>
</dbReference>
<dbReference type="OrthoDB" id="4267316at2759"/>
<protein>
    <recommendedName>
        <fullName evidence="4">Protein kinase domain-containing protein</fullName>
    </recommendedName>
</protein>
<organism evidence="2 3">
    <name type="scientific">Colletotrichum fructicola (strain Nara gc5)</name>
    <name type="common">Anthracnose fungus</name>
    <name type="synonym">Colletotrichum gloeosporioides (strain Nara gc5)</name>
    <dbReference type="NCBI Taxonomy" id="1213859"/>
    <lineage>
        <taxon>Eukaryota</taxon>
        <taxon>Fungi</taxon>
        <taxon>Dikarya</taxon>
        <taxon>Ascomycota</taxon>
        <taxon>Pezizomycotina</taxon>
        <taxon>Sordariomycetes</taxon>
        <taxon>Hypocreomycetidae</taxon>
        <taxon>Glomerellales</taxon>
        <taxon>Glomerellaceae</taxon>
        <taxon>Colletotrichum</taxon>
        <taxon>Colletotrichum gloeosporioides species complex</taxon>
    </lineage>
</organism>
<sequence>MESRDSEDENGRMDGENVSTDQEVSLATSKPASTSRDMERLTQEMARRTQEMARLTQDMARLTQDMARLTQDMARLTQDMARLTQDMARVRVHDGQEEMETQENARVTATRLRQSPKPATRSKSFDETFEDATDQYRQNDIDIPAAVTTPSGVHIPPNVRVAPGVKIPPGSKFPTDIPIVFPSGTTLPQDIPIGLAEDCLRRLNLNLSSWAPAPAVPATDLAGEGQNTETDKPSVKLSQTLTNTKPEGARDCIHTCNDDATTVKQDYLQYEPGEQLCLSPHEPPEPYGISGYPNPDNMSSNAKMLSEEEEHMSRTELVFRYRPYVPLAKRKNEFGVLLPTDSTHSDSNKGMKKSTSKSDKQAEDFQVIVEVVRLIYGGSEEGCQVLLCKATKVPQRGIWTTSPKNIDEPSLYGEPLTVGDLVVVKVFDPLFYGDVSNTDKGPWKVTSIADGDLSRENAAYRHLWEAGRTGSPHLAPQYHGSWTLQLGSDYPKFQVQVQTRRVGAIMIEYIQGKSIEDLCSRNKRYHLVPPTGPTYLDFEKTKQLDLTREVRLKTLKNFMKHTVNQLHAGVEHWWPEPENILISTDKEDKPRVVLIDYVSSMIDSKRKEPYGLFKDYIKPPHPYGQFSIEKLTHFAGWFPPGWRSEHFDTWVLRRFHSLENRDYTNPWTHKRGTDYQPDSDSETDSAETSKQKPDTLHDVPLEKS</sequence>
<evidence type="ECO:0000313" key="3">
    <source>
        <dbReference type="Proteomes" id="UP000011096"/>
    </source>
</evidence>
<feature type="region of interest" description="Disordered" evidence="1">
    <location>
        <begin position="339"/>
        <end position="359"/>
    </location>
</feature>
<feature type="region of interest" description="Disordered" evidence="1">
    <location>
        <begin position="666"/>
        <end position="704"/>
    </location>
</feature>
<dbReference type="Proteomes" id="UP000011096">
    <property type="component" value="Unassembled WGS sequence"/>
</dbReference>
<dbReference type="GeneID" id="43616765"/>
<feature type="compositionally biased region" description="Basic and acidic residues" evidence="1">
    <location>
        <begin position="36"/>
        <end position="46"/>
    </location>
</feature>
<name>A0A7J6ITF8_COLFN</name>
<feature type="compositionally biased region" description="Basic and acidic residues" evidence="1">
    <location>
        <begin position="687"/>
        <end position="704"/>
    </location>
</feature>
<dbReference type="RefSeq" id="XP_031887887.2">
    <property type="nucleotide sequence ID" value="XM_032032725.2"/>
</dbReference>
<evidence type="ECO:0000256" key="1">
    <source>
        <dbReference type="SAM" id="MobiDB-lite"/>
    </source>
</evidence>
<proteinExistence type="predicted"/>
<dbReference type="Gene3D" id="1.20.5.170">
    <property type="match status" value="1"/>
</dbReference>
<keyword evidence="3" id="KW-1185">Reference proteome</keyword>
<evidence type="ECO:0000313" key="2">
    <source>
        <dbReference type="EMBL" id="KAF4480395.1"/>
    </source>
</evidence>
<feature type="region of interest" description="Disordered" evidence="1">
    <location>
        <begin position="218"/>
        <end position="243"/>
    </location>
</feature>
<feature type="compositionally biased region" description="Basic and acidic residues" evidence="1">
    <location>
        <begin position="1"/>
        <end position="15"/>
    </location>
</feature>
<reference evidence="2 3" key="1">
    <citation type="submission" date="2012-08" db="EMBL/GenBank/DDBJ databases">
        <authorList>
            <person name="Gan P.H.P."/>
            <person name="Ikeda K."/>
            <person name="Irieda H."/>
            <person name="Narusaka M."/>
            <person name="O'Connell R.J."/>
            <person name="Narusaka Y."/>
            <person name="Takano Y."/>
            <person name="Kubo Y."/>
            <person name="Shirasu K."/>
        </authorList>
    </citation>
    <scope>NUCLEOTIDE SEQUENCE [LARGE SCALE GENOMIC DNA]</scope>
    <source>
        <strain evidence="2 3">Nara gc5</strain>
    </source>
</reference>
<comment type="caution">
    <text evidence="2">The sequence shown here is derived from an EMBL/GenBank/DDBJ whole genome shotgun (WGS) entry which is preliminary data.</text>
</comment>
<feature type="region of interest" description="Disordered" evidence="1">
    <location>
        <begin position="1"/>
        <end position="46"/>
    </location>
</feature>
<feature type="compositionally biased region" description="Polar residues" evidence="1">
    <location>
        <begin position="17"/>
        <end position="35"/>
    </location>
</feature>
<dbReference type="AlphaFoldDB" id="A0A7J6ITF8"/>
<accession>A0A7J6ITF8</accession>